<protein>
    <submittedName>
        <fullName evidence="12">Olfactory receptor 14I1</fullName>
    </submittedName>
</protein>
<proteinExistence type="predicted"/>
<sequence>SWHSQTHGRLFLGMYLAALLGNGFIITAVACDHHLHNSMYFFLLNLSILDLGSTSTTLPKPMTNSLWDTRDISYAGC</sequence>
<dbReference type="Proteomes" id="UP000053661">
    <property type="component" value="Unassembled WGS sequence"/>
</dbReference>
<dbReference type="PANTHER" id="PTHR26452">
    <property type="entry name" value="OLFACTORY RECEPTOR"/>
    <property type="match status" value="1"/>
</dbReference>
<comment type="subcellular location">
    <subcellularLocation>
        <location evidence="1">Cell membrane</location>
        <topology evidence="1">Multi-pass membrane protein</topology>
    </subcellularLocation>
</comment>
<keyword evidence="4" id="KW-0552">Olfaction</keyword>
<dbReference type="GO" id="GO:0004984">
    <property type="term" value="F:olfactory receptor activity"/>
    <property type="evidence" value="ECO:0007669"/>
    <property type="project" value="InterPro"/>
</dbReference>
<keyword evidence="5 10" id="KW-1133">Transmembrane helix</keyword>
<keyword evidence="6" id="KW-0297">G-protein coupled receptor</keyword>
<keyword evidence="13" id="KW-1185">Reference proteome</keyword>
<keyword evidence="2" id="KW-1003">Cell membrane</keyword>
<keyword evidence="3 10" id="KW-0812">Transmembrane</keyword>
<keyword evidence="7 10" id="KW-0472">Membrane</keyword>
<accession>A0A093CF84</accession>
<feature type="non-terminal residue" evidence="12">
    <location>
        <position position="1"/>
    </location>
</feature>
<evidence type="ECO:0000256" key="6">
    <source>
        <dbReference type="ARBA" id="ARBA00023040"/>
    </source>
</evidence>
<dbReference type="GO" id="GO:0005886">
    <property type="term" value="C:plasma membrane"/>
    <property type="evidence" value="ECO:0007669"/>
    <property type="project" value="UniProtKB-SubCell"/>
</dbReference>
<evidence type="ECO:0000256" key="5">
    <source>
        <dbReference type="ARBA" id="ARBA00022989"/>
    </source>
</evidence>
<evidence type="ECO:0000256" key="9">
    <source>
        <dbReference type="ARBA" id="ARBA00023224"/>
    </source>
</evidence>
<evidence type="ECO:0000313" key="13">
    <source>
        <dbReference type="Proteomes" id="UP000053661"/>
    </source>
</evidence>
<evidence type="ECO:0000313" key="12">
    <source>
        <dbReference type="EMBL" id="KFV14560.1"/>
    </source>
</evidence>
<name>A0A093CF84_TAUER</name>
<dbReference type="Pfam" id="PF13853">
    <property type="entry name" value="7tm_4"/>
    <property type="match status" value="1"/>
</dbReference>
<evidence type="ECO:0000256" key="1">
    <source>
        <dbReference type="ARBA" id="ARBA00004651"/>
    </source>
</evidence>
<keyword evidence="4" id="KW-0716">Sensory transduction</keyword>
<dbReference type="PROSITE" id="PS50262">
    <property type="entry name" value="G_PROTEIN_RECEP_F1_2"/>
    <property type="match status" value="1"/>
</dbReference>
<evidence type="ECO:0000256" key="7">
    <source>
        <dbReference type="ARBA" id="ARBA00023136"/>
    </source>
</evidence>
<dbReference type="SUPFAM" id="SSF81321">
    <property type="entry name" value="Family A G protein-coupled receptor-like"/>
    <property type="match status" value="1"/>
</dbReference>
<evidence type="ECO:0000256" key="2">
    <source>
        <dbReference type="ARBA" id="ARBA00022475"/>
    </source>
</evidence>
<evidence type="ECO:0000256" key="3">
    <source>
        <dbReference type="ARBA" id="ARBA00022692"/>
    </source>
</evidence>
<dbReference type="Gene3D" id="1.20.1070.10">
    <property type="entry name" value="Rhodopsin 7-helix transmembrane proteins"/>
    <property type="match status" value="1"/>
</dbReference>
<dbReference type="InterPro" id="IPR050516">
    <property type="entry name" value="Olfactory_GPCR"/>
</dbReference>
<evidence type="ECO:0000256" key="10">
    <source>
        <dbReference type="SAM" id="Phobius"/>
    </source>
</evidence>
<dbReference type="InterPro" id="IPR000725">
    <property type="entry name" value="Olfact_rcpt"/>
</dbReference>
<dbReference type="InterPro" id="IPR017452">
    <property type="entry name" value="GPCR_Rhodpsn_7TM"/>
</dbReference>
<gene>
    <name evidence="12" type="ORF">N340_09320</name>
</gene>
<evidence type="ECO:0000259" key="11">
    <source>
        <dbReference type="PROSITE" id="PS50262"/>
    </source>
</evidence>
<evidence type="ECO:0000256" key="4">
    <source>
        <dbReference type="ARBA" id="ARBA00022725"/>
    </source>
</evidence>
<keyword evidence="9" id="KW-0807">Transducer</keyword>
<keyword evidence="8 12" id="KW-0675">Receptor</keyword>
<organism evidence="12 13">
    <name type="scientific">Tauraco erythrolophus</name>
    <name type="common">Red-crested turaco</name>
    <dbReference type="NCBI Taxonomy" id="121530"/>
    <lineage>
        <taxon>Eukaryota</taxon>
        <taxon>Metazoa</taxon>
        <taxon>Chordata</taxon>
        <taxon>Craniata</taxon>
        <taxon>Vertebrata</taxon>
        <taxon>Euteleostomi</taxon>
        <taxon>Archelosauria</taxon>
        <taxon>Archosauria</taxon>
        <taxon>Dinosauria</taxon>
        <taxon>Saurischia</taxon>
        <taxon>Theropoda</taxon>
        <taxon>Coelurosauria</taxon>
        <taxon>Aves</taxon>
        <taxon>Neognathae</taxon>
        <taxon>Neoaves</taxon>
        <taxon>Otidimorphae</taxon>
        <taxon>Musophagiformes</taxon>
        <taxon>Musophagidae</taxon>
        <taxon>Tauraco</taxon>
    </lineage>
</organism>
<feature type="non-terminal residue" evidence="12">
    <location>
        <position position="77"/>
    </location>
</feature>
<dbReference type="GO" id="GO:0004930">
    <property type="term" value="F:G protein-coupled receptor activity"/>
    <property type="evidence" value="ECO:0007669"/>
    <property type="project" value="UniProtKB-KW"/>
</dbReference>
<evidence type="ECO:0000256" key="8">
    <source>
        <dbReference type="ARBA" id="ARBA00023170"/>
    </source>
</evidence>
<dbReference type="AlphaFoldDB" id="A0A093CF84"/>
<feature type="transmembrane region" description="Helical" evidence="10">
    <location>
        <begin position="12"/>
        <end position="31"/>
    </location>
</feature>
<reference evidence="12 13" key="1">
    <citation type="submission" date="2014-04" db="EMBL/GenBank/DDBJ databases">
        <title>Genome evolution of avian class.</title>
        <authorList>
            <person name="Zhang G."/>
            <person name="Li C."/>
        </authorList>
    </citation>
    <scope>NUCLEOTIDE SEQUENCE [LARGE SCALE GENOMIC DNA]</scope>
    <source>
        <strain evidence="12">BGI_N340</strain>
    </source>
</reference>
<dbReference type="EMBL" id="KL463356">
    <property type="protein sequence ID" value="KFV14560.1"/>
    <property type="molecule type" value="Genomic_DNA"/>
</dbReference>
<feature type="domain" description="G-protein coupled receptors family 1 profile" evidence="11">
    <location>
        <begin position="21"/>
        <end position="77"/>
    </location>
</feature>